<sequence length="349" mass="38329">MENINEIIAAVEEPPQSFEEYLTCYADRVGALVNSFIPEGTHPDMDRYLYGPLTAYSQNGGKRHRPLICFAACRAVGGDMARATSAAAAIEHFHTAALIHDDIADEAELRRGEPCLHLTEGMGLAINMGDLALSLVNGTVINDPALDDACKVRVVNELIEMTRRTIEGQALDIGWARDGRYDITPEDYLVMATHKTAHYSGAVPLAIGAIIGGGTESEIEALRNYGLDTGLAFQIQDDLLNLIGSEESTKKDFRNDITEGKRTLMVVHALQHSESRNRLIEILSSKEKDPEVLAEAVAIMEASGSIDYARNYAENLTSIAKNRLVDMVRPSPSRDLLISMADWFVNRLK</sequence>
<keyword evidence="8" id="KW-1185">Reference proteome</keyword>
<keyword evidence="4" id="KW-0479">Metal-binding</keyword>
<comment type="cofactor">
    <cofactor evidence="1">
        <name>Mg(2+)</name>
        <dbReference type="ChEBI" id="CHEBI:18420"/>
    </cofactor>
</comment>
<dbReference type="SFLD" id="SFLDG01017">
    <property type="entry name" value="Polyprenyl_Transferase_Like"/>
    <property type="match status" value="1"/>
</dbReference>
<dbReference type="SFLD" id="SFLDS00005">
    <property type="entry name" value="Isoprenoid_Synthase_Type_I"/>
    <property type="match status" value="1"/>
</dbReference>
<dbReference type="PANTHER" id="PTHR12001:SF85">
    <property type="entry name" value="SHORT CHAIN ISOPRENYL DIPHOSPHATE SYNTHASE"/>
    <property type="match status" value="1"/>
</dbReference>
<dbReference type="EMBL" id="JASJEU010000010">
    <property type="protein sequence ID" value="MDJ1650161.1"/>
    <property type="molecule type" value="Genomic_DNA"/>
</dbReference>
<evidence type="ECO:0000256" key="5">
    <source>
        <dbReference type="ARBA" id="ARBA00022842"/>
    </source>
</evidence>
<evidence type="ECO:0000256" key="3">
    <source>
        <dbReference type="ARBA" id="ARBA00022679"/>
    </source>
</evidence>
<dbReference type="EC" id="2.5.1.-" evidence="7"/>
<gene>
    <name evidence="7" type="ORF">QNJ86_05075</name>
</gene>
<evidence type="ECO:0000256" key="1">
    <source>
        <dbReference type="ARBA" id="ARBA00001946"/>
    </source>
</evidence>
<protein>
    <submittedName>
        <fullName evidence="7">Polyprenyl synthetase family protein</fullName>
        <ecNumber evidence="7">2.5.1.-</ecNumber>
    </submittedName>
</protein>
<reference evidence="7 8" key="1">
    <citation type="submission" date="2023-05" db="EMBL/GenBank/DDBJ databases">
        <title>Gordonibacter KGMB12511T sp. nov., isolated from faeces of healthy Korean.</title>
        <authorList>
            <person name="Kim H.S."/>
            <person name="Kim J.-S."/>
            <person name="Suh M.K."/>
            <person name="Eom M.K."/>
            <person name="Do H.E."/>
            <person name="Lee J.-S."/>
        </authorList>
    </citation>
    <scope>NUCLEOTIDE SEQUENCE [LARGE SCALE GENOMIC DNA]</scope>
    <source>
        <strain evidence="7 8">KGMB12511</strain>
    </source>
</reference>
<evidence type="ECO:0000256" key="6">
    <source>
        <dbReference type="RuleBase" id="RU004466"/>
    </source>
</evidence>
<dbReference type="InterPro" id="IPR033749">
    <property type="entry name" value="Polyprenyl_synt_CS"/>
</dbReference>
<keyword evidence="3 6" id="KW-0808">Transferase</keyword>
<evidence type="ECO:0000313" key="8">
    <source>
        <dbReference type="Proteomes" id="UP001232750"/>
    </source>
</evidence>
<dbReference type="RefSeq" id="WP_283831514.1">
    <property type="nucleotide sequence ID" value="NZ_JASJEU010000010.1"/>
</dbReference>
<dbReference type="InterPro" id="IPR008949">
    <property type="entry name" value="Isoprenoid_synthase_dom_sf"/>
</dbReference>
<dbReference type="CDD" id="cd00685">
    <property type="entry name" value="Trans_IPPS_HT"/>
    <property type="match status" value="1"/>
</dbReference>
<comment type="caution">
    <text evidence="7">The sequence shown here is derived from an EMBL/GenBank/DDBJ whole genome shotgun (WGS) entry which is preliminary data.</text>
</comment>
<dbReference type="PROSITE" id="PS00723">
    <property type="entry name" value="POLYPRENYL_SYNTHASE_1"/>
    <property type="match status" value="1"/>
</dbReference>
<proteinExistence type="inferred from homology"/>
<name>A0ABT7DNP5_9ACTN</name>
<comment type="similarity">
    <text evidence="2 6">Belongs to the FPP/GGPP synthase family.</text>
</comment>
<organism evidence="7 8">
    <name type="scientific">Gordonibacter faecis</name>
    <dbReference type="NCBI Taxonomy" id="3047475"/>
    <lineage>
        <taxon>Bacteria</taxon>
        <taxon>Bacillati</taxon>
        <taxon>Actinomycetota</taxon>
        <taxon>Coriobacteriia</taxon>
        <taxon>Eggerthellales</taxon>
        <taxon>Eggerthellaceae</taxon>
        <taxon>Gordonibacter</taxon>
    </lineage>
</organism>
<accession>A0ABT7DNP5</accession>
<dbReference type="Gene3D" id="1.10.600.10">
    <property type="entry name" value="Farnesyl Diphosphate Synthase"/>
    <property type="match status" value="1"/>
</dbReference>
<dbReference type="Proteomes" id="UP001232750">
    <property type="component" value="Unassembled WGS sequence"/>
</dbReference>
<dbReference type="PANTHER" id="PTHR12001">
    <property type="entry name" value="GERANYLGERANYL PYROPHOSPHATE SYNTHASE"/>
    <property type="match status" value="1"/>
</dbReference>
<keyword evidence="5" id="KW-0460">Magnesium</keyword>
<evidence type="ECO:0000256" key="4">
    <source>
        <dbReference type="ARBA" id="ARBA00022723"/>
    </source>
</evidence>
<dbReference type="SUPFAM" id="SSF48576">
    <property type="entry name" value="Terpenoid synthases"/>
    <property type="match status" value="1"/>
</dbReference>
<dbReference type="Pfam" id="PF00348">
    <property type="entry name" value="polyprenyl_synt"/>
    <property type="match status" value="1"/>
</dbReference>
<evidence type="ECO:0000313" key="7">
    <source>
        <dbReference type="EMBL" id="MDJ1650161.1"/>
    </source>
</evidence>
<evidence type="ECO:0000256" key="2">
    <source>
        <dbReference type="ARBA" id="ARBA00006706"/>
    </source>
</evidence>
<dbReference type="GO" id="GO:0016740">
    <property type="term" value="F:transferase activity"/>
    <property type="evidence" value="ECO:0007669"/>
    <property type="project" value="UniProtKB-KW"/>
</dbReference>
<dbReference type="InterPro" id="IPR000092">
    <property type="entry name" value="Polyprenyl_synt"/>
</dbReference>